<name>A0ABV1MS45_9BACI</name>
<reference evidence="2 3" key="1">
    <citation type="submission" date="2024-06" db="EMBL/GenBank/DDBJ databases">
        <title>Lysinibacillus zambalefons sp. nov., a Novel Firmicute Isolated from the Poon Bato Zambales Hyperalkaline Spring.</title>
        <authorList>
            <person name="Aja J.A."/>
            <person name="Lazaro J.E.H."/>
            <person name="Llorin L.D."/>
            <person name="Lim K.R."/>
            <person name="Teodosio J."/>
            <person name="Dalisay D.S."/>
        </authorList>
    </citation>
    <scope>NUCLEOTIDE SEQUENCE [LARGE SCALE GENOMIC DNA]</scope>
    <source>
        <strain evidence="2 3">M3</strain>
    </source>
</reference>
<protein>
    <submittedName>
        <fullName evidence="2">Holin-like toxin</fullName>
    </submittedName>
</protein>
<evidence type="ECO:0000313" key="3">
    <source>
        <dbReference type="Proteomes" id="UP001478862"/>
    </source>
</evidence>
<comment type="caution">
    <text evidence="2">The sequence shown here is derived from an EMBL/GenBank/DDBJ whole genome shotgun (WGS) entry which is preliminary data.</text>
</comment>
<keyword evidence="3" id="KW-1185">Reference proteome</keyword>
<dbReference type="Pfam" id="PF16935">
    <property type="entry name" value="Hol_Tox"/>
    <property type="match status" value="1"/>
</dbReference>
<dbReference type="InterPro" id="IPR031616">
    <property type="entry name" value="BsrE-like"/>
</dbReference>
<keyword evidence="1" id="KW-0472">Membrane</keyword>
<evidence type="ECO:0000313" key="2">
    <source>
        <dbReference type="EMBL" id="MEQ6354078.1"/>
    </source>
</evidence>
<dbReference type="Proteomes" id="UP001478862">
    <property type="component" value="Unassembled WGS sequence"/>
</dbReference>
<dbReference type="RefSeq" id="WP_240518187.1">
    <property type="nucleotide sequence ID" value="NZ_JBEGDG010000002.1"/>
</dbReference>
<organism evidence="2 3">
    <name type="scientific">Lysinibacillus zambalensis</name>
    <dbReference type="NCBI Taxonomy" id="3160866"/>
    <lineage>
        <taxon>Bacteria</taxon>
        <taxon>Bacillati</taxon>
        <taxon>Bacillota</taxon>
        <taxon>Bacilli</taxon>
        <taxon>Bacillales</taxon>
        <taxon>Bacillaceae</taxon>
        <taxon>Lysinibacillus</taxon>
    </lineage>
</organism>
<evidence type="ECO:0000256" key="1">
    <source>
        <dbReference type="SAM" id="Phobius"/>
    </source>
</evidence>
<keyword evidence="1" id="KW-0812">Transmembrane</keyword>
<dbReference type="EMBL" id="JBEGDG010000002">
    <property type="protein sequence ID" value="MEQ6354078.1"/>
    <property type="molecule type" value="Genomic_DNA"/>
</dbReference>
<accession>A0ABV1MS45</accession>
<gene>
    <name evidence="2" type="ORF">ABNX05_05560</name>
</gene>
<keyword evidence="1" id="KW-1133">Transmembrane helix</keyword>
<sequence length="35" mass="3880">MTVFEAFSLIVQSSLLLIAVLTLMLSIIVSQNKKK</sequence>
<proteinExistence type="predicted"/>
<feature type="transmembrane region" description="Helical" evidence="1">
    <location>
        <begin position="6"/>
        <end position="29"/>
    </location>
</feature>